<keyword evidence="3" id="KW-1185">Reference proteome</keyword>
<feature type="compositionally biased region" description="Basic residues" evidence="1">
    <location>
        <begin position="143"/>
        <end position="157"/>
    </location>
</feature>
<evidence type="ECO:0000313" key="3">
    <source>
        <dbReference type="Proteomes" id="UP000613580"/>
    </source>
</evidence>
<feature type="compositionally biased region" description="Acidic residues" evidence="1">
    <location>
        <begin position="91"/>
        <end position="108"/>
    </location>
</feature>
<protein>
    <submittedName>
        <fullName evidence="2">Uncharacterized protein</fullName>
    </submittedName>
</protein>
<dbReference type="Proteomes" id="UP000613580">
    <property type="component" value="Unassembled WGS sequence"/>
</dbReference>
<gene>
    <name evidence="2" type="ORF">HMN09_00189600</name>
</gene>
<feature type="region of interest" description="Disordered" evidence="1">
    <location>
        <begin position="78"/>
        <end position="187"/>
    </location>
</feature>
<sequence length="187" mass="20572">MTAFALTNSTNLSYHHDFYSHSGNAVAGPSCHAQSLEYEDRESARALERQREAASRVAAWIQTAGPITAFTLPYTSTASIGSSSPQSSASELDDLDFDEFDFELDDEPQPVPVHTGSEDDSDDLFSFPTKYQQPIIHAPIPRRASRSRSRSRSRRGHSGSGRSGSGHRPRVPSPLSLYVIQEEDDSE</sequence>
<evidence type="ECO:0000313" key="2">
    <source>
        <dbReference type="EMBL" id="KAF7321024.1"/>
    </source>
</evidence>
<dbReference type="EMBL" id="JACAZE010000002">
    <property type="protein sequence ID" value="KAF7321024.1"/>
    <property type="molecule type" value="Genomic_DNA"/>
</dbReference>
<proteinExistence type="predicted"/>
<accession>A0A8H6WQP6</accession>
<reference evidence="2" key="1">
    <citation type="submission" date="2020-05" db="EMBL/GenBank/DDBJ databases">
        <title>Mycena genomes resolve the evolution of fungal bioluminescence.</title>
        <authorList>
            <person name="Tsai I.J."/>
        </authorList>
    </citation>
    <scope>NUCLEOTIDE SEQUENCE</scope>
    <source>
        <strain evidence="2">110903Hualien_Pintung</strain>
    </source>
</reference>
<feature type="compositionally biased region" description="Low complexity" evidence="1">
    <location>
        <begin position="78"/>
        <end position="90"/>
    </location>
</feature>
<dbReference type="AlphaFoldDB" id="A0A8H6WQP6"/>
<evidence type="ECO:0000256" key="1">
    <source>
        <dbReference type="SAM" id="MobiDB-lite"/>
    </source>
</evidence>
<name>A0A8H6WQP6_MYCCL</name>
<comment type="caution">
    <text evidence="2">The sequence shown here is derived from an EMBL/GenBank/DDBJ whole genome shotgun (WGS) entry which is preliminary data.</text>
</comment>
<organism evidence="2 3">
    <name type="scientific">Mycena chlorophos</name>
    <name type="common">Agaric fungus</name>
    <name type="synonym">Agaricus chlorophos</name>
    <dbReference type="NCBI Taxonomy" id="658473"/>
    <lineage>
        <taxon>Eukaryota</taxon>
        <taxon>Fungi</taxon>
        <taxon>Dikarya</taxon>
        <taxon>Basidiomycota</taxon>
        <taxon>Agaricomycotina</taxon>
        <taxon>Agaricomycetes</taxon>
        <taxon>Agaricomycetidae</taxon>
        <taxon>Agaricales</taxon>
        <taxon>Marasmiineae</taxon>
        <taxon>Mycenaceae</taxon>
        <taxon>Mycena</taxon>
    </lineage>
</organism>